<evidence type="ECO:0000313" key="2">
    <source>
        <dbReference type="Proteomes" id="UP000316443"/>
    </source>
</evidence>
<sequence length="59" mass="6494">MFDEVSLEETSENLILCGQALTDFLSLKIDPTGYLDIVESCEVDVIARSISSERSSKPV</sequence>
<proteinExistence type="predicted"/>
<comment type="caution">
    <text evidence="1">The sequence shown here is derived from an EMBL/GenBank/DDBJ whole genome shotgun (WGS) entry which is preliminary data.</text>
</comment>
<evidence type="ECO:0000313" key="1">
    <source>
        <dbReference type="EMBL" id="TRT61678.1"/>
    </source>
</evidence>
<organism evidence="1 2">
    <name type="scientific">Microcystis aeruginosa Ma_QC_C_20070703_M131</name>
    <dbReference type="NCBI Taxonomy" id="2486263"/>
    <lineage>
        <taxon>Bacteria</taxon>
        <taxon>Bacillati</taxon>
        <taxon>Cyanobacteriota</taxon>
        <taxon>Cyanophyceae</taxon>
        <taxon>Oscillatoriophycideae</taxon>
        <taxon>Chroococcales</taxon>
        <taxon>Microcystaceae</taxon>
        <taxon>Microcystis</taxon>
    </lineage>
</organism>
<dbReference type="EMBL" id="SFCA01000028">
    <property type="protein sequence ID" value="TRT61678.1"/>
    <property type="molecule type" value="Genomic_DNA"/>
</dbReference>
<dbReference type="AlphaFoldDB" id="A0A551YL36"/>
<accession>A0A551YL36</accession>
<reference evidence="1 2" key="1">
    <citation type="submission" date="2019-01" db="EMBL/GenBank/DDBJ databases">
        <title>Coherence of Microcystis species and biogeography revealed through population genomics.</title>
        <authorList>
            <person name="Perez-Carrascal O.M."/>
            <person name="Terrat Y."/>
            <person name="Giani A."/>
            <person name="Fortin N."/>
            <person name="Tromas N."/>
            <person name="Shapiro B.J."/>
        </authorList>
    </citation>
    <scope>NUCLEOTIDE SEQUENCE [LARGE SCALE GENOMIC DNA]</scope>
    <source>
        <strain evidence="1">Ma_QC_C_20070703_M131</strain>
    </source>
</reference>
<dbReference type="Proteomes" id="UP000316443">
    <property type="component" value="Unassembled WGS sequence"/>
</dbReference>
<gene>
    <name evidence="1" type="ORF">EWV85_02445</name>
</gene>
<protein>
    <submittedName>
        <fullName evidence="1">Uncharacterized protein</fullName>
    </submittedName>
</protein>
<name>A0A551YL36_MICAE</name>